<evidence type="ECO:0000256" key="1">
    <source>
        <dbReference type="SAM" id="MobiDB-lite"/>
    </source>
</evidence>
<evidence type="ECO:0000313" key="2">
    <source>
        <dbReference type="EMBL" id="CAJ30149.1"/>
    </source>
</evidence>
<organism evidence="2">
    <name type="scientific">Magnetospirillum gryphiswaldense</name>
    <dbReference type="NCBI Taxonomy" id="55518"/>
    <lineage>
        <taxon>Bacteria</taxon>
        <taxon>Pseudomonadati</taxon>
        <taxon>Pseudomonadota</taxon>
        <taxon>Alphaproteobacteria</taxon>
        <taxon>Rhodospirillales</taxon>
        <taxon>Rhodospirillaceae</taxon>
        <taxon>Magnetospirillum</taxon>
    </lineage>
</organism>
<accession>Q3BK85</accession>
<proteinExistence type="predicted"/>
<dbReference type="EMBL" id="CU459003">
    <property type="protein sequence ID" value="CAM78057.1"/>
    <property type="molecule type" value="Genomic_DNA"/>
</dbReference>
<evidence type="ECO:0000313" key="3">
    <source>
        <dbReference type="EMBL" id="CAM78057.1"/>
    </source>
</evidence>
<reference evidence="2" key="1">
    <citation type="journal article" date="2005" name="J. Bacteriol.">
        <title>A hypervariable 130-kilobase genomic region of Magnetospirillum gryphiswaldense comprises a magnetosome island which undergoes frequent rearrangements during stationary growth.</title>
        <authorList>
            <person name="Ullrich S."/>
            <person name="Kube M."/>
            <person name="Schuebbe S."/>
            <person name="Reinhardt R."/>
            <person name="Schueler D."/>
        </authorList>
    </citation>
    <scope>NUCLEOTIDE SEQUENCE</scope>
    <source>
        <strain evidence="2">MSR-1</strain>
    </source>
</reference>
<name>Q3BK85_9PROT</name>
<feature type="region of interest" description="Disordered" evidence="1">
    <location>
        <begin position="81"/>
        <end position="114"/>
    </location>
</feature>
<protein>
    <submittedName>
        <fullName evidence="2">Uncharacterized protein</fullName>
    </submittedName>
</protein>
<reference evidence="3" key="2">
    <citation type="journal article" date="2007" name="J. Bacteriol.">
        <title>Comparative genome analysis of four magnetotactic bacteria reveals a complex set of group-specific genes implicated in magnetosome biomineralization and function.</title>
        <authorList>
            <person name="Richter M."/>
            <person name="Kube M."/>
            <person name="Bazylinski D.A."/>
            <person name="Lombardot T."/>
            <person name="Gloeckner F.O."/>
            <person name="Reinhardt R."/>
            <person name="Schueler D."/>
        </authorList>
    </citation>
    <scope>NUCLEOTIDE SEQUENCE</scope>
    <source>
        <strain evidence="3">MSR-1</strain>
    </source>
</reference>
<dbReference type="EMBL" id="AM085146">
    <property type="protein sequence ID" value="CAJ30149.1"/>
    <property type="molecule type" value="Genomic_DNA"/>
</dbReference>
<sequence length="155" mass="17307">MPCPQNRMDQTRCESSDWFNALGHRRGGLQCNDRRRAGHWRRTALAASDCSAADTQGLLRAYQPARRAAVVAPAWIEELMPSTVRAPSQRRPPPAASNERRRSRPTARRRDFHMPPIIGVGGFPGYSDSFGMFGKSEDERSGRLVLSHQCCTING</sequence>
<gene>
    <name evidence="2" type="ORF">mgI531</name>
    <name evidence="3" type="ORF">MGR_4125</name>
</gene>
<dbReference type="AlphaFoldDB" id="Q3BK85"/>